<accession>A0A2B1JMK9</accession>
<gene>
    <name evidence="2" type="ORF">CN307_10650</name>
</gene>
<dbReference type="RefSeq" id="WP_098342377.1">
    <property type="nucleotide sequence ID" value="NZ_NTRR01000015.1"/>
</dbReference>
<sequence>MKQHRMLFSMLVSLLLGILWEALFPFSYYELEYIDVFYFSIVRYGSITIILLVLLWIKKKKNSYLEDTSKLFLFLILMACTVYSMSILLRQMLMEEEIASLLASTIEVLMPLMSIVILWRCELNRFSIFTTCTAFIVTFLILTKGDMSILYTLQDQILPLCCILIGIVSWIVYKLDD</sequence>
<reference evidence="2 3" key="1">
    <citation type="submission" date="2017-09" db="EMBL/GenBank/DDBJ databases">
        <title>Large-scale bioinformatics analysis of Bacillus genomes uncovers conserved roles of natural products in bacterial physiology.</title>
        <authorList>
            <consortium name="Agbiome Team Llc"/>
            <person name="Bleich R.M."/>
            <person name="Grubbs K.J."/>
            <person name="Santa Maria K.C."/>
            <person name="Allen S.E."/>
            <person name="Farag S."/>
            <person name="Shank E.A."/>
            <person name="Bowers A."/>
        </authorList>
    </citation>
    <scope>NUCLEOTIDE SEQUENCE [LARGE SCALE GENOMIC DNA]</scope>
    <source>
        <strain evidence="2 3">AFS022681</strain>
    </source>
</reference>
<feature type="transmembrane region" description="Helical" evidence="1">
    <location>
        <begin position="126"/>
        <end position="145"/>
    </location>
</feature>
<name>A0A2B1JMK9_BACCE</name>
<evidence type="ECO:0000313" key="2">
    <source>
        <dbReference type="EMBL" id="PFE16319.1"/>
    </source>
</evidence>
<keyword evidence="1" id="KW-1133">Transmembrane helix</keyword>
<organism evidence="2 3">
    <name type="scientific">Bacillus cereus</name>
    <dbReference type="NCBI Taxonomy" id="1396"/>
    <lineage>
        <taxon>Bacteria</taxon>
        <taxon>Bacillati</taxon>
        <taxon>Bacillota</taxon>
        <taxon>Bacilli</taxon>
        <taxon>Bacillales</taxon>
        <taxon>Bacillaceae</taxon>
        <taxon>Bacillus</taxon>
        <taxon>Bacillus cereus group</taxon>
    </lineage>
</organism>
<evidence type="ECO:0000313" key="3">
    <source>
        <dbReference type="Proteomes" id="UP000220032"/>
    </source>
</evidence>
<comment type="caution">
    <text evidence="2">The sequence shown here is derived from an EMBL/GenBank/DDBJ whole genome shotgun (WGS) entry which is preliminary data.</text>
</comment>
<dbReference type="Proteomes" id="UP000220032">
    <property type="component" value="Unassembled WGS sequence"/>
</dbReference>
<feature type="transmembrane region" description="Helical" evidence="1">
    <location>
        <begin position="157"/>
        <end position="175"/>
    </location>
</feature>
<evidence type="ECO:0000256" key="1">
    <source>
        <dbReference type="SAM" id="Phobius"/>
    </source>
</evidence>
<keyword evidence="1" id="KW-0472">Membrane</keyword>
<proteinExistence type="predicted"/>
<feature type="transmembrane region" description="Helical" evidence="1">
    <location>
        <begin position="36"/>
        <end position="57"/>
    </location>
</feature>
<feature type="transmembrane region" description="Helical" evidence="1">
    <location>
        <begin position="101"/>
        <end position="119"/>
    </location>
</feature>
<protein>
    <submittedName>
        <fullName evidence="2">Uncharacterized protein</fullName>
    </submittedName>
</protein>
<feature type="transmembrane region" description="Helical" evidence="1">
    <location>
        <begin position="69"/>
        <end position="89"/>
    </location>
</feature>
<keyword evidence="1" id="KW-0812">Transmembrane</keyword>
<feature type="transmembrane region" description="Helical" evidence="1">
    <location>
        <begin position="7"/>
        <end position="24"/>
    </location>
</feature>
<dbReference type="EMBL" id="NTRR01000015">
    <property type="protein sequence ID" value="PFE16319.1"/>
    <property type="molecule type" value="Genomic_DNA"/>
</dbReference>
<dbReference type="AlphaFoldDB" id="A0A2B1JMK9"/>